<dbReference type="PANTHER" id="PTHR33693">
    <property type="entry name" value="TYPE-5 URACIL-DNA GLYCOSYLASE"/>
    <property type="match status" value="1"/>
</dbReference>
<dbReference type="GO" id="GO:0046872">
    <property type="term" value="F:metal ion binding"/>
    <property type="evidence" value="ECO:0007669"/>
    <property type="project" value="UniProtKB-KW"/>
</dbReference>
<feature type="compositionally biased region" description="Low complexity" evidence="12">
    <location>
        <begin position="121"/>
        <end position="137"/>
    </location>
</feature>
<sequence>MGVRFLAPGRSVRYRSVTVNDDTPEASQELSAVLEDVRRHLLWQEEAAGRVLLMDAKAAAELQRSAPSLRARLARATGMGESSAPARPAASASASGAMPERGPVSPPGPEPKAPLPPRPAIPASAPAMASPRPLAAMETPRQGAAAPVAHPEAAAPRPPLAARAPAARPVGPASTGTLLEVPRASPAVVGGERPTLDQVRRELGDCQRCKLCSGRKNIVFGTGNPRAELVFVGEGPGEQEDLQGVPFVGAAGALLTKMIEAMGFGRDDVYICNVVKCRPPGNRNPEPDEIAACEPFLRAQLAAIQPRVVVALGKFAAQTLLRDSTPITRMRGQWRVYEGIQLMPTFHPAYLLRNPAEKRNAWADLQAVMKVFGKNPGSRT</sequence>
<evidence type="ECO:0000256" key="9">
    <source>
        <dbReference type="ARBA" id="ARBA00023004"/>
    </source>
</evidence>
<dbReference type="KEGG" id="msd:MYSTI_04882"/>
<comment type="catalytic activity">
    <reaction evidence="1">
        <text>Hydrolyzes single-stranded DNA or mismatched double-stranded DNA and polynucleotides, releasing free uracil.</text>
        <dbReference type="EC" id="3.2.2.27"/>
    </reaction>
</comment>
<dbReference type="Gene3D" id="3.40.470.10">
    <property type="entry name" value="Uracil-DNA glycosylase-like domain"/>
    <property type="match status" value="1"/>
</dbReference>
<evidence type="ECO:0000256" key="5">
    <source>
        <dbReference type="ARBA" id="ARBA00022485"/>
    </source>
</evidence>
<dbReference type="InterPro" id="IPR005273">
    <property type="entry name" value="Ura-DNA_glyco_family4"/>
</dbReference>
<keyword evidence="10" id="KW-0411">Iron-sulfur</keyword>
<dbReference type="NCBIfam" id="TIGR00758">
    <property type="entry name" value="UDG_fam4"/>
    <property type="match status" value="1"/>
</dbReference>
<feature type="domain" description="Uracil-DNA glycosylase-like" evidence="13">
    <location>
        <begin position="220"/>
        <end position="366"/>
    </location>
</feature>
<feature type="region of interest" description="Disordered" evidence="12">
    <location>
        <begin position="74"/>
        <end position="179"/>
    </location>
</feature>
<evidence type="ECO:0000256" key="2">
    <source>
        <dbReference type="ARBA" id="ARBA00006521"/>
    </source>
</evidence>
<dbReference type="SUPFAM" id="SSF52141">
    <property type="entry name" value="Uracil-DNA glycosylase-like"/>
    <property type="match status" value="1"/>
</dbReference>
<organism evidence="14 15">
    <name type="scientific">Myxococcus stipitatus (strain DSM 14675 / JCM 12634 / Mx s8)</name>
    <dbReference type="NCBI Taxonomy" id="1278073"/>
    <lineage>
        <taxon>Bacteria</taxon>
        <taxon>Pseudomonadati</taxon>
        <taxon>Myxococcota</taxon>
        <taxon>Myxococcia</taxon>
        <taxon>Myxococcales</taxon>
        <taxon>Cystobacterineae</taxon>
        <taxon>Myxococcaceae</taxon>
        <taxon>Myxococcus</taxon>
    </lineage>
</organism>
<evidence type="ECO:0000256" key="12">
    <source>
        <dbReference type="SAM" id="MobiDB-lite"/>
    </source>
</evidence>
<evidence type="ECO:0000256" key="11">
    <source>
        <dbReference type="ARBA" id="ARBA00023204"/>
    </source>
</evidence>
<dbReference type="GO" id="GO:0006281">
    <property type="term" value="P:DNA repair"/>
    <property type="evidence" value="ECO:0007669"/>
    <property type="project" value="UniProtKB-KW"/>
</dbReference>
<evidence type="ECO:0000259" key="13">
    <source>
        <dbReference type="SMART" id="SM00986"/>
    </source>
</evidence>
<dbReference type="SMART" id="SM00987">
    <property type="entry name" value="UreE_C"/>
    <property type="match status" value="1"/>
</dbReference>
<evidence type="ECO:0000256" key="8">
    <source>
        <dbReference type="ARBA" id="ARBA00022801"/>
    </source>
</evidence>
<proteinExistence type="inferred from homology"/>
<keyword evidence="5" id="KW-0004">4Fe-4S</keyword>
<dbReference type="Proteomes" id="UP000011131">
    <property type="component" value="Chromosome"/>
</dbReference>
<dbReference type="Pfam" id="PF03167">
    <property type="entry name" value="UDG"/>
    <property type="match status" value="1"/>
</dbReference>
<evidence type="ECO:0000256" key="6">
    <source>
        <dbReference type="ARBA" id="ARBA00022723"/>
    </source>
</evidence>
<dbReference type="GO" id="GO:0004844">
    <property type="term" value="F:uracil DNA N-glycosylase activity"/>
    <property type="evidence" value="ECO:0007669"/>
    <property type="project" value="UniProtKB-EC"/>
</dbReference>
<dbReference type="CDD" id="cd10030">
    <property type="entry name" value="UDG-F4_TTUDGA_SPO1dp_like"/>
    <property type="match status" value="1"/>
</dbReference>
<reference evidence="14 15" key="1">
    <citation type="journal article" date="2013" name="Genome Announc.">
        <title>Complete genome sequence of Myxococcus stipitatus strain DSM 14675, a fruiting myxobacterium.</title>
        <authorList>
            <person name="Huntley S."/>
            <person name="Kneip S."/>
            <person name="Treuner-Lange A."/>
            <person name="Sogaard-Andersen L."/>
        </authorList>
    </citation>
    <scope>NUCLEOTIDE SEQUENCE [LARGE SCALE GENOMIC DNA]</scope>
    <source>
        <strain evidence="15">DSM 14675 / JCM 12634 / Mx s8</strain>
    </source>
</reference>
<feature type="compositionally biased region" description="Pro residues" evidence="12">
    <location>
        <begin position="104"/>
        <end position="120"/>
    </location>
</feature>
<keyword evidence="7" id="KW-0227">DNA damage</keyword>
<keyword evidence="8" id="KW-0378">Hydrolase</keyword>
<evidence type="ECO:0000256" key="4">
    <source>
        <dbReference type="ARBA" id="ARBA00019403"/>
    </source>
</evidence>
<dbReference type="PATRIC" id="fig|1278073.3.peg.4955"/>
<evidence type="ECO:0000313" key="15">
    <source>
        <dbReference type="Proteomes" id="UP000011131"/>
    </source>
</evidence>
<dbReference type="STRING" id="1278073.MYSTI_04882"/>
<dbReference type="HOGENOM" id="CLU_044815_1_0_7"/>
<accession>L7UB93</accession>
<dbReference type="InterPro" id="IPR036895">
    <property type="entry name" value="Uracil-DNA_glycosylase-like_sf"/>
</dbReference>
<keyword evidence="11" id="KW-0234">DNA repair</keyword>
<dbReference type="PANTHER" id="PTHR33693:SF1">
    <property type="entry name" value="TYPE-4 URACIL-DNA GLYCOSYLASE"/>
    <property type="match status" value="1"/>
</dbReference>
<dbReference type="GO" id="GO:0051539">
    <property type="term" value="F:4 iron, 4 sulfur cluster binding"/>
    <property type="evidence" value="ECO:0007669"/>
    <property type="project" value="UniProtKB-KW"/>
</dbReference>
<dbReference type="SMART" id="SM00986">
    <property type="entry name" value="UDG"/>
    <property type="match status" value="1"/>
</dbReference>
<feature type="compositionally biased region" description="Low complexity" evidence="12">
    <location>
        <begin position="144"/>
        <end position="173"/>
    </location>
</feature>
<feature type="compositionally biased region" description="Low complexity" evidence="12">
    <location>
        <begin position="74"/>
        <end position="97"/>
    </location>
</feature>
<evidence type="ECO:0000256" key="10">
    <source>
        <dbReference type="ARBA" id="ARBA00023014"/>
    </source>
</evidence>
<protein>
    <recommendedName>
        <fullName evidence="4">Type-4 uracil-DNA glycosylase</fullName>
        <ecNumber evidence="3">3.2.2.27</ecNumber>
    </recommendedName>
</protein>
<keyword evidence="15" id="KW-1185">Reference proteome</keyword>
<dbReference type="InterPro" id="IPR051536">
    <property type="entry name" value="UDG_Type-4/5"/>
</dbReference>
<comment type="similarity">
    <text evidence="2">Belongs to the uracil-DNA glycosylase (UDG) superfamily. Type 4 (UDGa) family.</text>
</comment>
<evidence type="ECO:0000256" key="7">
    <source>
        <dbReference type="ARBA" id="ARBA00022763"/>
    </source>
</evidence>
<dbReference type="eggNOG" id="COG1573">
    <property type="taxonomic scope" value="Bacteria"/>
</dbReference>
<evidence type="ECO:0000256" key="3">
    <source>
        <dbReference type="ARBA" id="ARBA00012030"/>
    </source>
</evidence>
<dbReference type="EC" id="3.2.2.27" evidence="3"/>
<dbReference type="InterPro" id="IPR005122">
    <property type="entry name" value="Uracil-DNA_glycosylase-like"/>
</dbReference>
<evidence type="ECO:0000313" key="14">
    <source>
        <dbReference type="EMBL" id="AGC46171.1"/>
    </source>
</evidence>
<evidence type="ECO:0000256" key="1">
    <source>
        <dbReference type="ARBA" id="ARBA00001400"/>
    </source>
</evidence>
<gene>
    <name evidence="14" type="ordered locus">MYSTI_04882</name>
</gene>
<keyword evidence="6" id="KW-0479">Metal-binding</keyword>
<keyword evidence="9" id="KW-0408">Iron</keyword>
<dbReference type="EMBL" id="CP004025">
    <property type="protein sequence ID" value="AGC46171.1"/>
    <property type="molecule type" value="Genomic_DNA"/>
</dbReference>
<dbReference type="AlphaFoldDB" id="L7UB93"/>
<name>L7UB93_MYXSD</name>